<sequence>MSPTTTPSHNRLDIQGLRAIAVLAVVADHAGLSGFTGGYVGVDVFFVVSGFLITGLLLRESERDGRISLTGFYARRARRILPAATLVLVAIVTYATLELSYRAVQRITTDAAWAAVFLSNVRFSRLGTDYFAEGLPPSPVQHYWSLAVEEQFYLVWPLLLILLLLVARRRLDVVAGVLGLLCAASLAWSVVLTGSDETAAYFSSLTRAWELGIGALLALAGARLTNLGRAPRLVLGWAGLAAIALAVWTFDAATPFPGFHALLPVLGTAALIAAGTGSATGGATGAGASAGRALSITPLPWIGDLSYSIYLWHWPVLVYGAAHAGTGVLLALTLLLSLASYHLVENPFRNGRWFRGSTRRGLVLWPAALAVVLVAVMGGRSVADHRLEEHLGELEQYEALRSEQVPVRDELAVSLELADSEAPVAFPLESIGQVDELARDLWNHQYKCFVGHDRSVAKICPVGDVDSDKTLVVLGDSHAGQWLPAFDRIGQEQGYRVVPLIKLGCVPYDVPLVTDDLSRPYTECEDFRSWVLEELPELDPDVVYVSGRGMPGNYLVTGDERSQVWRDGVASTVRALQATAPDVRLLADTNRTQFDPIDCLTDLEATMATCTAPANQPVRDANRATRQAAEETGATYVDITPLVCLEQRCPSFAGGRMVFANADHLSIDWVEHILPELEQLDGVLP</sequence>
<feature type="transmembrane region" description="Helical" evidence="1">
    <location>
        <begin position="174"/>
        <end position="193"/>
    </location>
</feature>
<name>A0ABW0N3P3_9ACTN</name>
<dbReference type="Pfam" id="PF19040">
    <property type="entry name" value="SGNH"/>
    <property type="match status" value="1"/>
</dbReference>
<feature type="domain" description="SGNH" evidence="3">
    <location>
        <begin position="448"/>
        <end position="678"/>
    </location>
</feature>
<keyword evidence="5" id="KW-1185">Reference proteome</keyword>
<evidence type="ECO:0000256" key="1">
    <source>
        <dbReference type="SAM" id="Phobius"/>
    </source>
</evidence>
<feature type="domain" description="Acyltransferase 3" evidence="2">
    <location>
        <begin position="13"/>
        <end position="320"/>
    </location>
</feature>
<feature type="transmembrane region" description="Helical" evidence="1">
    <location>
        <begin position="79"/>
        <end position="97"/>
    </location>
</feature>
<reference evidence="5" key="1">
    <citation type="journal article" date="2019" name="Int. J. Syst. Evol. Microbiol.">
        <title>The Global Catalogue of Microorganisms (GCM) 10K type strain sequencing project: providing services to taxonomists for standard genome sequencing and annotation.</title>
        <authorList>
            <consortium name="The Broad Institute Genomics Platform"/>
            <consortium name="The Broad Institute Genome Sequencing Center for Infectious Disease"/>
            <person name="Wu L."/>
            <person name="Ma J."/>
        </authorList>
    </citation>
    <scope>NUCLEOTIDE SEQUENCE [LARGE SCALE GENOMIC DNA]</scope>
    <source>
        <strain evidence="5">KACC 13778</strain>
    </source>
</reference>
<dbReference type="PANTHER" id="PTHR23028:SF53">
    <property type="entry name" value="ACYL_TRANSF_3 DOMAIN-CONTAINING PROTEIN"/>
    <property type="match status" value="1"/>
</dbReference>
<feature type="transmembrane region" description="Helical" evidence="1">
    <location>
        <begin position="233"/>
        <end position="250"/>
    </location>
</feature>
<feature type="transmembrane region" description="Helical" evidence="1">
    <location>
        <begin position="151"/>
        <end position="167"/>
    </location>
</feature>
<accession>A0ABW0N3P3</accession>
<proteinExistence type="predicted"/>
<feature type="transmembrane region" description="Helical" evidence="1">
    <location>
        <begin position="316"/>
        <end position="341"/>
    </location>
</feature>
<keyword evidence="4" id="KW-0808">Transferase</keyword>
<dbReference type="SUPFAM" id="SSF52266">
    <property type="entry name" value="SGNH hydrolase"/>
    <property type="match status" value="1"/>
</dbReference>
<evidence type="ECO:0000313" key="4">
    <source>
        <dbReference type="EMBL" id="MFC5493547.1"/>
    </source>
</evidence>
<dbReference type="GO" id="GO:0016746">
    <property type="term" value="F:acyltransferase activity"/>
    <property type="evidence" value="ECO:0007669"/>
    <property type="project" value="UniProtKB-KW"/>
</dbReference>
<dbReference type="RefSeq" id="WP_345172852.1">
    <property type="nucleotide sequence ID" value="NZ_BAABFQ010000004.1"/>
</dbReference>
<protein>
    <submittedName>
        <fullName evidence="4">Acyltransferase family protein</fullName>
        <ecNumber evidence="4">2.3.1.-</ecNumber>
    </submittedName>
</protein>
<dbReference type="Pfam" id="PF01757">
    <property type="entry name" value="Acyl_transf_3"/>
    <property type="match status" value="1"/>
</dbReference>
<dbReference type="EC" id="2.3.1.-" evidence="4"/>
<keyword evidence="1" id="KW-0472">Membrane</keyword>
<comment type="caution">
    <text evidence="4">The sequence shown here is derived from an EMBL/GenBank/DDBJ whole genome shotgun (WGS) entry which is preliminary data.</text>
</comment>
<keyword evidence="1" id="KW-0812">Transmembrane</keyword>
<dbReference type="InterPro" id="IPR050879">
    <property type="entry name" value="Acyltransferase_3"/>
</dbReference>
<dbReference type="EMBL" id="JBHSMD010000003">
    <property type="protein sequence ID" value="MFC5493547.1"/>
    <property type="molecule type" value="Genomic_DNA"/>
</dbReference>
<dbReference type="Proteomes" id="UP001595956">
    <property type="component" value="Unassembled WGS sequence"/>
</dbReference>
<dbReference type="InterPro" id="IPR043968">
    <property type="entry name" value="SGNH"/>
</dbReference>
<keyword evidence="1" id="KW-1133">Transmembrane helix</keyword>
<organism evidence="4 5">
    <name type="scientific">Nocardioides caricicola</name>
    <dbReference type="NCBI Taxonomy" id="634770"/>
    <lineage>
        <taxon>Bacteria</taxon>
        <taxon>Bacillati</taxon>
        <taxon>Actinomycetota</taxon>
        <taxon>Actinomycetes</taxon>
        <taxon>Propionibacteriales</taxon>
        <taxon>Nocardioidaceae</taxon>
        <taxon>Nocardioides</taxon>
    </lineage>
</organism>
<dbReference type="PANTHER" id="PTHR23028">
    <property type="entry name" value="ACETYLTRANSFERASE"/>
    <property type="match status" value="1"/>
</dbReference>
<feature type="transmembrane region" description="Helical" evidence="1">
    <location>
        <begin position="38"/>
        <end position="58"/>
    </location>
</feature>
<dbReference type="InterPro" id="IPR002656">
    <property type="entry name" value="Acyl_transf_3_dom"/>
</dbReference>
<evidence type="ECO:0000259" key="2">
    <source>
        <dbReference type="Pfam" id="PF01757"/>
    </source>
</evidence>
<gene>
    <name evidence="4" type="ORF">ACFPKY_10560</name>
</gene>
<feature type="transmembrane region" description="Helical" evidence="1">
    <location>
        <begin position="362"/>
        <end position="379"/>
    </location>
</feature>
<keyword evidence="4" id="KW-0012">Acyltransferase</keyword>
<evidence type="ECO:0000313" key="5">
    <source>
        <dbReference type="Proteomes" id="UP001595956"/>
    </source>
</evidence>
<feature type="transmembrane region" description="Helical" evidence="1">
    <location>
        <begin position="199"/>
        <end position="221"/>
    </location>
</feature>
<evidence type="ECO:0000259" key="3">
    <source>
        <dbReference type="Pfam" id="PF19040"/>
    </source>
</evidence>